<evidence type="ECO:0000256" key="1">
    <source>
        <dbReference type="SAM" id="Phobius"/>
    </source>
</evidence>
<dbReference type="AlphaFoldDB" id="A0A0D0CGA6"/>
<gene>
    <name evidence="2" type="ORF">GYMLUDRAFT_249982</name>
</gene>
<accession>A0A0D0CGA6</accession>
<dbReference type="HOGENOM" id="CLU_123995_1_0_1"/>
<protein>
    <submittedName>
        <fullName evidence="2">Unplaced genomic scaffold GYMLUscaffold_74, whole genome shotgun sequence</fullName>
    </submittedName>
</protein>
<sequence>MLIVGIIGVIAVLLDEFLPDNGSNSNSFFALILPFFNVLPNILISRLMLNLRTFSNPKDMSQPIQNAEGQQYSGLQFATNSFLPGDIGAPLGCDPVEGGEEGQGEE</sequence>
<evidence type="ECO:0000313" key="2">
    <source>
        <dbReference type="EMBL" id="KIK53948.1"/>
    </source>
</evidence>
<dbReference type="EMBL" id="KN834822">
    <property type="protein sequence ID" value="KIK53948.1"/>
    <property type="molecule type" value="Genomic_DNA"/>
</dbReference>
<proteinExistence type="predicted"/>
<keyword evidence="1" id="KW-0812">Transmembrane</keyword>
<dbReference type="Proteomes" id="UP000053593">
    <property type="component" value="Unassembled WGS sequence"/>
</dbReference>
<organism evidence="2 3">
    <name type="scientific">Collybiopsis luxurians FD-317 M1</name>
    <dbReference type="NCBI Taxonomy" id="944289"/>
    <lineage>
        <taxon>Eukaryota</taxon>
        <taxon>Fungi</taxon>
        <taxon>Dikarya</taxon>
        <taxon>Basidiomycota</taxon>
        <taxon>Agaricomycotina</taxon>
        <taxon>Agaricomycetes</taxon>
        <taxon>Agaricomycetidae</taxon>
        <taxon>Agaricales</taxon>
        <taxon>Marasmiineae</taxon>
        <taxon>Omphalotaceae</taxon>
        <taxon>Collybiopsis</taxon>
        <taxon>Collybiopsis luxurians</taxon>
    </lineage>
</organism>
<keyword evidence="1" id="KW-1133">Transmembrane helix</keyword>
<keyword evidence="3" id="KW-1185">Reference proteome</keyword>
<keyword evidence="1" id="KW-0472">Membrane</keyword>
<reference evidence="2 3" key="1">
    <citation type="submission" date="2014-04" db="EMBL/GenBank/DDBJ databases">
        <title>Evolutionary Origins and Diversification of the Mycorrhizal Mutualists.</title>
        <authorList>
            <consortium name="DOE Joint Genome Institute"/>
            <consortium name="Mycorrhizal Genomics Consortium"/>
            <person name="Kohler A."/>
            <person name="Kuo A."/>
            <person name="Nagy L.G."/>
            <person name="Floudas D."/>
            <person name="Copeland A."/>
            <person name="Barry K.W."/>
            <person name="Cichocki N."/>
            <person name="Veneault-Fourrey C."/>
            <person name="LaButti K."/>
            <person name="Lindquist E.A."/>
            <person name="Lipzen A."/>
            <person name="Lundell T."/>
            <person name="Morin E."/>
            <person name="Murat C."/>
            <person name="Riley R."/>
            <person name="Ohm R."/>
            <person name="Sun H."/>
            <person name="Tunlid A."/>
            <person name="Henrissat B."/>
            <person name="Grigoriev I.V."/>
            <person name="Hibbett D.S."/>
            <person name="Martin F."/>
        </authorList>
    </citation>
    <scope>NUCLEOTIDE SEQUENCE [LARGE SCALE GENOMIC DNA]</scope>
    <source>
        <strain evidence="2 3">FD-317 M1</strain>
    </source>
</reference>
<feature type="transmembrane region" description="Helical" evidence="1">
    <location>
        <begin position="29"/>
        <end position="49"/>
    </location>
</feature>
<evidence type="ECO:0000313" key="3">
    <source>
        <dbReference type="Proteomes" id="UP000053593"/>
    </source>
</evidence>
<name>A0A0D0CGA6_9AGAR</name>